<dbReference type="EMBL" id="PYGC01000004">
    <property type="protein sequence ID" value="PSK83290.1"/>
    <property type="molecule type" value="Genomic_DNA"/>
</dbReference>
<dbReference type="OrthoDB" id="9803892at2"/>
<evidence type="ECO:0000259" key="1">
    <source>
        <dbReference type="Pfam" id="PF13460"/>
    </source>
</evidence>
<evidence type="ECO:0000313" key="3">
    <source>
        <dbReference type="EMBL" id="PSK83290.1"/>
    </source>
</evidence>
<dbReference type="PANTHER" id="PTHR15020:SF50">
    <property type="entry name" value="UPF0659 PROTEIN YMR090W"/>
    <property type="match status" value="1"/>
</dbReference>
<name>A0A2P8CE96_9BACT</name>
<dbReference type="Gene3D" id="3.40.50.720">
    <property type="entry name" value="NAD(P)-binding Rossmann-like Domain"/>
    <property type="match status" value="1"/>
</dbReference>
<dbReference type="SUPFAM" id="SSF51735">
    <property type="entry name" value="NAD(P)-binding Rossmann-fold domains"/>
    <property type="match status" value="1"/>
</dbReference>
<gene>
    <name evidence="2" type="primary">yhfK</name>
    <name evidence="3" type="ORF">CLV93_104220</name>
    <name evidence="2" type="ORF">JCM18694_20720</name>
</gene>
<evidence type="ECO:0000313" key="5">
    <source>
        <dbReference type="Proteomes" id="UP000396862"/>
    </source>
</evidence>
<keyword evidence="5" id="KW-1185">Reference proteome</keyword>
<dbReference type="AlphaFoldDB" id="A0A2P8CE96"/>
<sequence length="219" mass="24187">MKVLVIGANGKIGRILSKKLSASEDYEPTAFIRNEEQRAYFDEIGVPAIVESLEQSEEVIGNVIKDFDAVVFTAGSGGKTGYDKTLEIDLDGAIKAVQAASKHQVKRFVMVSAAHADERSYWGQSSIKPYYIAKHYADKELSQSDLDYTILRPVRLTDEPDAGKVKMLNEPGQLEREIPRAAVAETILTILEDKATYGKIIEMSRGEDSIEEAVKKVCS</sequence>
<accession>A0A2P8CE96</accession>
<comment type="caution">
    <text evidence="3">The sequence shown here is derived from an EMBL/GenBank/DDBJ whole genome shotgun (WGS) entry which is preliminary data.</text>
</comment>
<evidence type="ECO:0000313" key="4">
    <source>
        <dbReference type="Proteomes" id="UP000240621"/>
    </source>
</evidence>
<dbReference type="PANTHER" id="PTHR15020">
    <property type="entry name" value="FLAVIN REDUCTASE-RELATED"/>
    <property type="match status" value="1"/>
</dbReference>
<dbReference type="Pfam" id="PF13460">
    <property type="entry name" value="NAD_binding_10"/>
    <property type="match status" value="1"/>
</dbReference>
<dbReference type="RefSeq" id="WP_106542086.1">
    <property type="nucleotide sequence ID" value="NZ_BLAU01000001.1"/>
</dbReference>
<reference evidence="2 5" key="2">
    <citation type="submission" date="2019-10" db="EMBL/GenBank/DDBJ databases">
        <title>Prolixibacter strains distinguished by the presence of nitrate reductase genes were adept at nitrate-dependent anaerobic corrosion of metallic iron and carbon steel.</title>
        <authorList>
            <person name="Iino T."/>
            <person name="Shono N."/>
            <person name="Ito K."/>
            <person name="Nakamura R."/>
            <person name="Sueoka K."/>
            <person name="Harayama S."/>
            <person name="Ohkuma M."/>
        </authorList>
    </citation>
    <scope>NUCLEOTIDE SEQUENCE [LARGE SCALE GENOMIC DNA]</scope>
    <source>
        <strain evidence="2 5">MIC1-1</strain>
    </source>
</reference>
<dbReference type="Proteomes" id="UP000240621">
    <property type="component" value="Unassembled WGS sequence"/>
</dbReference>
<reference evidence="3 4" key="1">
    <citation type="submission" date="2018-03" db="EMBL/GenBank/DDBJ databases">
        <title>Genomic Encyclopedia of Archaeal and Bacterial Type Strains, Phase II (KMG-II): from individual species to whole genera.</title>
        <authorList>
            <person name="Goeker M."/>
        </authorList>
    </citation>
    <scope>NUCLEOTIDE SEQUENCE [LARGE SCALE GENOMIC DNA]</scope>
    <source>
        <strain evidence="3 4">DSM 27267</strain>
    </source>
</reference>
<evidence type="ECO:0000313" key="2">
    <source>
        <dbReference type="EMBL" id="GET21826.1"/>
    </source>
</evidence>
<protein>
    <submittedName>
        <fullName evidence="2">Sugar epimerase YhfK</fullName>
    </submittedName>
    <submittedName>
        <fullName evidence="3">Uncharacterized protein YbjT (DUF2867 family)</fullName>
    </submittedName>
</protein>
<dbReference type="InterPro" id="IPR016040">
    <property type="entry name" value="NAD(P)-bd_dom"/>
</dbReference>
<feature type="domain" description="NAD(P)-binding" evidence="1">
    <location>
        <begin position="7"/>
        <end position="193"/>
    </location>
</feature>
<organism evidence="3 4">
    <name type="scientific">Prolixibacter denitrificans</name>
    <dbReference type="NCBI Taxonomy" id="1541063"/>
    <lineage>
        <taxon>Bacteria</taxon>
        <taxon>Pseudomonadati</taxon>
        <taxon>Bacteroidota</taxon>
        <taxon>Bacteroidia</taxon>
        <taxon>Marinilabiliales</taxon>
        <taxon>Prolixibacteraceae</taxon>
        <taxon>Prolixibacter</taxon>
    </lineage>
</organism>
<dbReference type="Proteomes" id="UP000396862">
    <property type="component" value="Unassembled WGS sequence"/>
</dbReference>
<dbReference type="CDD" id="cd05243">
    <property type="entry name" value="SDR_a5"/>
    <property type="match status" value="1"/>
</dbReference>
<dbReference type="InterPro" id="IPR036291">
    <property type="entry name" value="NAD(P)-bd_dom_sf"/>
</dbReference>
<proteinExistence type="predicted"/>
<dbReference type="EMBL" id="BLAU01000001">
    <property type="protein sequence ID" value="GET21826.1"/>
    <property type="molecule type" value="Genomic_DNA"/>
</dbReference>